<gene>
    <name evidence="2" type="ORF">ZHD862_LOCUS31023</name>
</gene>
<dbReference type="AlphaFoldDB" id="A0A815I1P9"/>
<organism evidence="2 3">
    <name type="scientific">Rotaria sordida</name>
    <dbReference type="NCBI Taxonomy" id="392033"/>
    <lineage>
        <taxon>Eukaryota</taxon>
        <taxon>Metazoa</taxon>
        <taxon>Spiralia</taxon>
        <taxon>Gnathifera</taxon>
        <taxon>Rotifera</taxon>
        <taxon>Eurotatoria</taxon>
        <taxon>Bdelloidea</taxon>
        <taxon>Philodinida</taxon>
        <taxon>Philodinidae</taxon>
        <taxon>Rotaria</taxon>
    </lineage>
</organism>
<sequence>MQIDQSPSHETMNDGSTSNNGTPKNDTSSQLMSFKMPRAPPHVYSCFVVNRTAQPIECTLKYNGRPGEQKFDQTVSVTIPANSEHYFPRQFFQPNLPESYLKTVETDEFDDRICLNLSRESITHFEDLSNEIIYEISEYLDYLHVYQSFFDLNIRFRKLFTNSNFPIKINISSISKSFFQRYYTHIIIPYQYRIISLSIANFLSFDLDISPHRILSTFTRLKTLILVKINSKYLENVLEDIASLPNLSSLTIIPIDYVKNANNLLLQIFRLSVLKYCKISFKNKPTNFDPLPFATKEYNSPIEQLVIEHQIDVNNLDRLLSYVPQLRRLSLDRLNGYYKNRLNHPIVLNYLTHLCLKLIHFTFNDFEILIKNLFYTIQVLHLYIEDGEEYLNAERWKQLILSHISNLRIFDIQCIYSFVINKSAQLRFDFLFDQFTLPFWFERQWFFARQDYFKYGYHNSTFYSTNPYRRKDYKLAKKLNQYTRLENQETNLSSVRHVHILDDEAIINCMNHFPNVTDLTLKNISARRSDSFIINLKHIISLKNLTKLVIEDDDYSFERLIELLSSTPNIHILKIQSIILNQKDLLTIQNSENFQLVMNENTIRSLTIKQICEIEKIKLLFMLCSRLQHFTIEESWTRVDELVRLLLSKNNNNTRHLFSLSISNENKRLPNKLDTIIQAGKLLDDYLIEFDYPKIYLWW</sequence>
<evidence type="ECO:0000256" key="1">
    <source>
        <dbReference type="SAM" id="MobiDB-lite"/>
    </source>
</evidence>
<name>A0A815I1P9_9BILA</name>
<reference evidence="2" key="1">
    <citation type="submission" date="2021-02" db="EMBL/GenBank/DDBJ databases">
        <authorList>
            <person name="Nowell W R."/>
        </authorList>
    </citation>
    <scope>NUCLEOTIDE SEQUENCE</scope>
</reference>
<comment type="caution">
    <text evidence="2">The sequence shown here is derived from an EMBL/GenBank/DDBJ whole genome shotgun (WGS) entry which is preliminary data.</text>
</comment>
<dbReference type="EMBL" id="CAJNOT010003038">
    <property type="protein sequence ID" value="CAF1360020.1"/>
    <property type="molecule type" value="Genomic_DNA"/>
</dbReference>
<evidence type="ECO:0008006" key="4">
    <source>
        <dbReference type="Google" id="ProtNLM"/>
    </source>
</evidence>
<feature type="region of interest" description="Disordered" evidence="1">
    <location>
        <begin position="1"/>
        <end position="32"/>
    </location>
</feature>
<protein>
    <recommendedName>
        <fullName evidence="4">F-box domain-containing protein</fullName>
    </recommendedName>
</protein>
<evidence type="ECO:0000313" key="3">
    <source>
        <dbReference type="Proteomes" id="UP000663864"/>
    </source>
</evidence>
<proteinExistence type="predicted"/>
<dbReference type="Proteomes" id="UP000663864">
    <property type="component" value="Unassembled WGS sequence"/>
</dbReference>
<evidence type="ECO:0000313" key="2">
    <source>
        <dbReference type="EMBL" id="CAF1360020.1"/>
    </source>
</evidence>
<accession>A0A815I1P9</accession>